<accession>Q0EY63</accession>
<dbReference type="STRING" id="314344.AL013_04515"/>
<protein>
    <recommendedName>
        <fullName evidence="3">Methyltransferase domain-containing protein</fullName>
    </recommendedName>
</protein>
<name>Q0EY63_9PROT</name>
<dbReference type="InParanoid" id="Q0EY63"/>
<dbReference type="GO" id="GO:0008168">
    <property type="term" value="F:methyltransferase activity"/>
    <property type="evidence" value="ECO:0007669"/>
    <property type="project" value="UniProtKB-KW"/>
</dbReference>
<dbReference type="Proteomes" id="UP000005297">
    <property type="component" value="Unassembled WGS sequence"/>
</dbReference>
<gene>
    <name evidence="4" type="ORF">SPV1_05362</name>
</gene>
<keyword evidence="2" id="KW-0808">Transferase</keyword>
<dbReference type="eggNOG" id="COG4106">
    <property type="taxonomic scope" value="Bacteria"/>
</dbReference>
<dbReference type="CDD" id="cd02440">
    <property type="entry name" value="AdoMet_MTases"/>
    <property type="match status" value="1"/>
</dbReference>
<dbReference type="PANTHER" id="PTHR43861">
    <property type="entry name" value="TRANS-ACONITATE 2-METHYLTRANSFERASE-RELATED"/>
    <property type="match status" value="1"/>
</dbReference>
<dbReference type="PANTHER" id="PTHR43861:SF1">
    <property type="entry name" value="TRANS-ACONITATE 2-METHYLTRANSFERASE"/>
    <property type="match status" value="1"/>
</dbReference>
<reference evidence="4 5" key="1">
    <citation type="submission" date="2006-09" db="EMBL/GenBank/DDBJ databases">
        <authorList>
            <person name="Emerson D."/>
            <person name="Ferriera S."/>
            <person name="Johnson J."/>
            <person name="Kravitz S."/>
            <person name="Halpern A."/>
            <person name="Remington K."/>
            <person name="Beeson K."/>
            <person name="Tran B."/>
            <person name="Rogers Y.-H."/>
            <person name="Friedman R."/>
            <person name="Venter J.C."/>
        </authorList>
    </citation>
    <scope>NUCLEOTIDE SEQUENCE [LARGE SCALE GENOMIC DNA]</scope>
    <source>
        <strain evidence="4 5">PV-1</strain>
    </source>
</reference>
<dbReference type="Pfam" id="PF13649">
    <property type="entry name" value="Methyltransf_25"/>
    <property type="match status" value="1"/>
</dbReference>
<keyword evidence="1" id="KW-0489">Methyltransferase</keyword>
<sequence>MSSIMSPRYAEWSDSQLDIGRELIDTAERLFAAHAPSRTVRLIDVACGPGTLTKQLVDRLQSHGIHIEVSALDHDPAMLASTARKLPGCRTYQQSFHVPLCGGQQFDLIFSNEGLHWIPSVLDEHAELLADTPRLLREQFGNRFVTIGNQLLTASLSNLHQMTAANGYAVLQFGRKGQLDKLWQLVDDTLHAYGVSGVACELLFPLYYPDETDLFNCIHSAGFSVVEAHLFQQSLSEKTATGITGFLRGFSEHGLQKILPSGQLDRFYQSIEDTLSRMNNLRNFRQGQWNRSILVLHKP</sequence>
<dbReference type="InterPro" id="IPR041698">
    <property type="entry name" value="Methyltransf_25"/>
</dbReference>
<evidence type="ECO:0000259" key="3">
    <source>
        <dbReference type="Pfam" id="PF13649"/>
    </source>
</evidence>
<dbReference type="GO" id="GO:0032259">
    <property type="term" value="P:methylation"/>
    <property type="evidence" value="ECO:0007669"/>
    <property type="project" value="UniProtKB-KW"/>
</dbReference>
<feature type="domain" description="Methyltransferase" evidence="3">
    <location>
        <begin position="43"/>
        <end position="135"/>
    </location>
</feature>
<dbReference type="EMBL" id="AATS01000011">
    <property type="protein sequence ID" value="EAU54163.1"/>
    <property type="molecule type" value="Genomic_DNA"/>
</dbReference>
<comment type="caution">
    <text evidence="4">The sequence shown here is derived from an EMBL/GenBank/DDBJ whole genome shotgun (WGS) entry which is preliminary data.</text>
</comment>
<evidence type="ECO:0000313" key="4">
    <source>
        <dbReference type="EMBL" id="EAU54163.1"/>
    </source>
</evidence>
<evidence type="ECO:0000256" key="1">
    <source>
        <dbReference type="ARBA" id="ARBA00022603"/>
    </source>
</evidence>
<dbReference type="SUPFAM" id="SSF53335">
    <property type="entry name" value="S-adenosyl-L-methionine-dependent methyltransferases"/>
    <property type="match status" value="1"/>
</dbReference>
<dbReference type="InterPro" id="IPR029063">
    <property type="entry name" value="SAM-dependent_MTases_sf"/>
</dbReference>
<dbReference type="Gene3D" id="3.40.50.150">
    <property type="entry name" value="Vaccinia Virus protein VP39"/>
    <property type="match status" value="1"/>
</dbReference>
<dbReference type="HOGENOM" id="CLU_930012_0_0_0"/>
<dbReference type="OrthoDB" id="9795085at2"/>
<dbReference type="AlphaFoldDB" id="Q0EY63"/>
<proteinExistence type="predicted"/>
<keyword evidence="5" id="KW-1185">Reference proteome</keyword>
<evidence type="ECO:0000313" key="5">
    <source>
        <dbReference type="Proteomes" id="UP000005297"/>
    </source>
</evidence>
<dbReference type="RefSeq" id="WP_009851366.1">
    <property type="nucleotide sequence ID" value="NZ_DS022295.1"/>
</dbReference>
<organism evidence="4 5">
    <name type="scientific">Mariprofundus ferrooxydans PV-1</name>
    <dbReference type="NCBI Taxonomy" id="314345"/>
    <lineage>
        <taxon>Bacteria</taxon>
        <taxon>Pseudomonadati</taxon>
        <taxon>Pseudomonadota</taxon>
        <taxon>Candidatius Mariprofundia</taxon>
        <taxon>Mariprofundales</taxon>
        <taxon>Mariprofundaceae</taxon>
        <taxon>Mariprofundus</taxon>
    </lineage>
</organism>
<evidence type="ECO:0000256" key="2">
    <source>
        <dbReference type="ARBA" id="ARBA00022679"/>
    </source>
</evidence>